<feature type="binding site" evidence="14">
    <location>
        <position position="125"/>
    </location>
    <ligand>
        <name>ATP</name>
        <dbReference type="ChEBI" id="CHEBI:30616"/>
    </ligand>
</feature>
<evidence type="ECO:0000256" key="6">
    <source>
        <dbReference type="ARBA" id="ARBA00022679"/>
    </source>
</evidence>
<feature type="binding site" evidence="14">
    <location>
        <position position="242"/>
    </location>
    <ligand>
        <name>ATP</name>
        <dbReference type="ChEBI" id="CHEBI:30616"/>
    </ligand>
</feature>
<evidence type="ECO:0000256" key="7">
    <source>
        <dbReference type="ARBA" id="ARBA00022694"/>
    </source>
</evidence>
<evidence type="ECO:0000256" key="8">
    <source>
        <dbReference type="ARBA" id="ARBA00022695"/>
    </source>
</evidence>
<comment type="function">
    <text evidence="13">Required for the formation of a threonylcarbamoyl group on adenosine at position 37 (t(6)A37) in tRNAs that read codons beginning with adenine.</text>
</comment>
<proteinExistence type="inferred from homology"/>
<evidence type="ECO:0000256" key="1">
    <source>
        <dbReference type="ARBA" id="ARBA00004496"/>
    </source>
</evidence>
<protein>
    <recommendedName>
        <fullName evidence="4 13">Threonylcarbamoyl-AMP synthase</fullName>
        <shortName evidence="13">TC-AMP synthase</shortName>
        <ecNumber evidence="3 13">2.7.7.87</ecNumber>
    </recommendedName>
    <alternativeName>
        <fullName evidence="11 13">L-threonylcarbamoyladenylate synthase</fullName>
    </alternativeName>
</protein>
<accession>E6TXC3</accession>
<gene>
    <name evidence="16" type="ordered locus">Bcell_4088</name>
</gene>
<dbReference type="Pfam" id="PF03481">
    <property type="entry name" value="Sua5_C"/>
    <property type="match status" value="1"/>
</dbReference>
<evidence type="ECO:0000256" key="13">
    <source>
        <dbReference type="PIRNR" id="PIRNR004930"/>
    </source>
</evidence>
<dbReference type="NCBIfam" id="TIGR00057">
    <property type="entry name" value="L-threonylcarbamoyladenylate synthase"/>
    <property type="match status" value="1"/>
</dbReference>
<dbReference type="Proteomes" id="UP000001401">
    <property type="component" value="Chromosome"/>
</dbReference>
<evidence type="ECO:0000256" key="9">
    <source>
        <dbReference type="ARBA" id="ARBA00022741"/>
    </source>
</evidence>
<dbReference type="GO" id="GO:0061710">
    <property type="term" value="F:L-threonylcarbamoyladenylate synthase"/>
    <property type="evidence" value="ECO:0007669"/>
    <property type="project" value="UniProtKB-EC"/>
</dbReference>
<comment type="catalytic activity">
    <reaction evidence="12 13">
        <text>L-threonine + hydrogencarbonate + ATP = L-threonylcarbamoyladenylate + diphosphate + H2O</text>
        <dbReference type="Rhea" id="RHEA:36407"/>
        <dbReference type="ChEBI" id="CHEBI:15377"/>
        <dbReference type="ChEBI" id="CHEBI:17544"/>
        <dbReference type="ChEBI" id="CHEBI:30616"/>
        <dbReference type="ChEBI" id="CHEBI:33019"/>
        <dbReference type="ChEBI" id="CHEBI:57926"/>
        <dbReference type="ChEBI" id="CHEBI:73682"/>
        <dbReference type="EC" id="2.7.7.87"/>
    </reaction>
</comment>
<dbReference type="STRING" id="649639.Bcell_4088"/>
<keyword evidence="17" id="KW-1185">Reference proteome</keyword>
<feature type="binding site" evidence="14">
    <location>
        <position position="75"/>
    </location>
    <ligand>
        <name>L-threonine</name>
        <dbReference type="ChEBI" id="CHEBI:57926"/>
    </ligand>
</feature>
<dbReference type="KEGG" id="bco:Bcell_4088"/>
<dbReference type="InterPro" id="IPR017945">
    <property type="entry name" value="DHBP_synth_RibB-like_a/b_dom"/>
</dbReference>
<dbReference type="GO" id="GO:0005737">
    <property type="term" value="C:cytoplasm"/>
    <property type="evidence" value="ECO:0007669"/>
    <property type="project" value="UniProtKB-SubCell"/>
</dbReference>
<evidence type="ECO:0000256" key="11">
    <source>
        <dbReference type="ARBA" id="ARBA00029774"/>
    </source>
</evidence>
<feature type="binding site" evidence="14">
    <location>
        <position position="189"/>
    </location>
    <ligand>
        <name>L-threonine</name>
        <dbReference type="ChEBI" id="CHEBI:57926"/>
    </ligand>
</feature>
<keyword evidence="6 13" id="KW-0808">Transferase</keyword>
<feature type="binding site" evidence="14">
    <location>
        <position position="43"/>
    </location>
    <ligand>
        <name>L-threonine</name>
        <dbReference type="ChEBI" id="CHEBI:57926"/>
    </ligand>
</feature>
<name>E6TXC3_EVAC2</name>
<evidence type="ECO:0000256" key="2">
    <source>
        <dbReference type="ARBA" id="ARBA00007663"/>
    </source>
</evidence>
<dbReference type="InterPro" id="IPR005145">
    <property type="entry name" value="Sua5_C"/>
</dbReference>
<feature type="binding site" evidence="14">
    <location>
        <position position="129"/>
    </location>
    <ligand>
        <name>L-threonine</name>
        <dbReference type="ChEBI" id="CHEBI:57926"/>
    </ligand>
</feature>
<dbReference type="Gene3D" id="3.40.50.11030">
    <property type="entry name" value="Threonylcarbamoyl-AMP synthase, C-terminal domain"/>
    <property type="match status" value="1"/>
</dbReference>
<reference evidence="16 17" key="1">
    <citation type="submission" date="2010-12" db="EMBL/GenBank/DDBJ databases">
        <title>Complete sequence of Bacillus cellulosilyticus DSM 2522.</title>
        <authorList>
            <consortium name="US DOE Joint Genome Institute"/>
            <person name="Lucas S."/>
            <person name="Copeland A."/>
            <person name="Lapidus A."/>
            <person name="Cheng J.-F."/>
            <person name="Bruce D."/>
            <person name="Goodwin L."/>
            <person name="Pitluck S."/>
            <person name="Chertkov O."/>
            <person name="Detter J.C."/>
            <person name="Han C."/>
            <person name="Tapia R."/>
            <person name="Land M."/>
            <person name="Hauser L."/>
            <person name="Jeffries C."/>
            <person name="Kyrpides N."/>
            <person name="Ivanova N."/>
            <person name="Mikhailova N."/>
            <person name="Brumm P."/>
            <person name="Mead D."/>
            <person name="Woyke T."/>
        </authorList>
    </citation>
    <scope>NUCLEOTIDE SEQUENCE [LARGE SCALE GENOMIC DNA]</scope>
    <source>
        <strain evidence="17">ATCC 21833 / DSM 2522 / FERM P-1141 / JCM 9156 / N-4</strain>
    </source>
</reference>
<dbReference type="Gene3D" id="3.90.870.10">
    <property type="entry name" value="DHBP synthase"/>
    <property type="match status" value="1"/>
</dbReference>
<feature type="binding site" evidence="14">
    <location>
        <position position="159"/>
    </location>
    <ligand>
        <name>ATP</name>
        <dbReference type="ChEBI" id="CHEBI:30616"/>
    </ligand>
</feature>
<dbReference type="FunFam" id="3.40.50.11030:FF:000001">
    <property type="entry name" value="Threonylcarbamoyl-AMP synthase"/>
    <property type="match status" value="1"/>
</dbReference>
<dbReference type="PANTHER" id="PTHR17490:SF16">
    <property type="entry name" value="THREONYLCARBAMOYL-AMP SYNTHASE"/>
    <property type="match status" value="1"/>
</dbReference>
<dbReference type="GO" id="GO:0008033">
    <property type="term" value="P:tRNA processing"/>
    <property type="evidence" value="ECO:0007669"/>
    <property type="project" value="UniProtKB-KW"/>
</dbReference>
<keyword evidence="8 13" id="KW-0548">Nucleotidyltransferase</keyword>
<evidence type="ECO:0000256" key="5">
    <source>
        <dbReference type="ARBA" id="ARBA00022490"/>
    </source>
</evidence>
<comment type="subcellular location">
    <subcellularLocation>
        <location evidence="1 13">Cytoplasm</location>
    </subcellularLocation>
</comment>
<evidence type="ECO:0000313" key="16">
    <source>
        <dbReference type="EMBL" id="ADU32318.1"/>
    </source>
</evidence>
<dbReference type="eggNOG" id="COG0009">
    <property type="taxonomic scope" value="Bacteria"/>
</dbReference>
<evidence type="ECO:0000256" key="3">
    <source>
        <dbReference type="ARBA" id="ARBA00012584"/>
    </source>
</evidence>
<dbReference type="OrthoDB" id="9814580at2"/>
<comment type="similarity">
    <text evidence="2 13">Belongs to the SUA5 family.</text>
</comment>
<dbReference type="PIRSF" id="PIRSF004930">
    <property type="entry name" value="Tln_factor_SUA5"/>
    <property type="match status" value="1"/>
</dbReference>
<organism evidence="16 17">
    <name type="scientific">Evansella cellulosilytica (strain ATCC 21833 / DSM 2522 / FERM P-1141 / JCM 9156 / N-4)</name>
    <name type="common">Bacillus cellulosilyticus</name>
    <dbReference type="NCBI Taxonomy" id="649639"/>
    <lineage>
        <taxon>Bacteria</taxon>
        <taxon>Bacillati</taxon>
        <taxon>Bacillota</taxon>
        <taxon>Bacilli</taxon>
        <taxon>Bacillales</taxon>
        <taxon>Bacillaceae</taxon>
        <taxon>Evansella</taxon>
    </lineage>
</organism>
<dbReference type="RefSeq" id="WP_013490644.1">
    <property type="nucleotide sequence ID" value="NC_014829.1"/>
</dbReference>
<dbReference type="AlphaFoldDB" id="E6TXC3"/>
<evidence type="ECO:0000256" key="12">
    <source>
        <dbReference type="ARBA" id="ARBA00048366"/>
    </source>
</evidence>
<keyword evidence="5 13" id="KW-0963">Cytoplasm</keyword>
<dbReference type="EC" id="2.7.7.87" evidence="3 13"/>
<dbReference type="InterPro" id="IPR006070">
    <property type="entry name" value="Sua5-like_dom"/>
</dbReference>
<dbReference type="SUPFAM" id="SSF55821">
    <property type="entry name" value="YrdC/RibB"/>
    <property type="match status" value="1"/>
</dbReference>
<evidence type="ECO:0000256" key="14">
    <source>
        <dbReference type="PIRSR" id="PIRSR004930-1"/>
    </source>
</evidence>
<evidence type="ECO:0000256" key="4">
    <source>
        <dbReference type="ARBA" id="ARBA00015492"/>
    </source>
</evidence>
<feature type="binding site" evidence="14">
    <location>
        <position position="70"/>
    </location>
    <ligand>
        <name>ATP</name>
        <dbReference type="ChEBI" id="CHEBI:30616"/>
    </ligand>
</feature>
<keyword evidence="7 13" id="KW-0819">tRNA processing</keyword>
<dbReference type="Pfam" id="PF01300">
    <property type="entry name" value="Sua5_yciO_yrdC"/>
    <property type="match status" value="1"/>
</dbReference>
<feature type="binding site" evidence="14">
    <location>
        <position position="149"/>
    </location>
    <ligand>
        <name>L-threonine</name>
        <dbReference type="ChEBI" id="CHEBI:57926"/>
    </ligand>
</feature>
<dbReference type="HOGENOM" id="CLU_031397_0_0_9"/>
<dbReference type="EMBL" id="CP002394">
    <property type="protein sequence ID" value="ADU32318.1"/>
    <property type="molecule type" value="Genomic_DNA"/>
</dbReference>
<feature type="binding site" evidence="14">
    <location>
        <position position="151"/>
    </location>
    <ligand>
        <name>ATP</name>
        <dbReference type="ChEBI" id="CHEBI:30616"/>
    </ligand>
</feature>
<feature type="domain" description="YrdC-like" evidence="15">
    <location>
        <begin position="21"/>
        <end position="207"/>
    </location>
</feature>
<evidence type="ECO:0000256" key="10">
    <source>
        <dbReference type="ARBA" id="ARBA00022840"/>
    </source>
</evidence>
<keyword evidence="9 13" id="KW-0547">Nucleotide-binding</keyword>
<dbReference type="InterPro" id="IPR010923">
    <property type="entry name" value="T(6)A37_SUA5"/>
</dbReference>
<keyword evidence="10 13" id="KW-0067">ATP-binding</keyword>
<dbReference type="PROSITE" id="PS51163">
    <property type="entry name" value="YRDC"/>
    <property type="match status" value="1"/>
</dbReference>
<dbReference type="GO" id="GO:0006450">
    <property type="term" value="P:regulation of translational fidelity"/>
    <property type="evidence" value="ECO:0007669"/>
    <property type="project" value="TreeGrafter"/>
</dbReference>
<feature type="binding site" evidence="14">
    <location>
        <position position="203"/>
    </location>
    <ligand>
        <name>ATP</name>
        <dbReference type="ChEBI" id="CHEBI:30616"/>
    </ligand>
</feature>
<sequence length="350" mass="37478">MTNQQTNILSVDNSVENLKEHPLIQCAATQLASNEVVAFPTETVYGLGGNALSDQAIERIFKAKGRPSDNPLIVHISNKKQLQHYVKHIPNSARKLIDAFWPGPLTIVLEHNKKLSTRVTAQLSTVAVRMPDHPVALALIEAANVPLAAPSANTSGKPSPTTADHVRKDLAGKISTIIDGGTTGVGVESTVVDCTSETVMLLRPGGISKEALEEIVGVVEVDPALVAADHTPKSPGMKYTHYAPDAPLQLIDGSTDFFRKIVEDAINNGKKVGVLVTEENKGLTRANQEVILGKRSDLSTVAQTLYSSLRSFDKNVVDIIFTEVFPETGLGSAIMNRLKKAAGGTIIKQD</sequence>
<feature type="binding site" evidence="14">
    <location>
        <position position="66"/>
    </location>
    <ligand>
        <name>ATP</name>
        <dbReference type="ChEBI" id="CHEBI:30616"/>
    </ligand>
</feature>
<dbReference type="PANTHER" id="PTHR17490">
    <property type="entry name" value="SUA5"/>
    <property type="match status" value="1"/>
</dbReference>
<dbReference type="GO" id="GO:0005524">
    <property type="term" value="F:ATP binding"/>
    <property type="evidence" value="ECO:0007669"/>
    <property type="project" value="UniProtKB-UniRule"/>
</dbReference>
<dbReference type="FunFam" id="3.90.870.10:FF:000008">
    <property type="entry name" value="Threonylcarbamoyl-AMP synthase"/>
    <property type="match status" value="1"/>
</dbReference>
<evidence type="ECO:0000259" key="15">
    <source>
        <dbReference type="PROSITE" id="PS51163"/>
    </source>
</evidence>
<evidence type="ECO:0000313" key="17">
    <source>
        <dbReference type="Proteomes" id="UP000001401"/>
    </source>
</evidence>
<dbReference type="InterPro" id="IPR038385">
    <property type="entry name" value="Sua5/YwlC_C"/>
</dbReference>
<dbReference type="GO" id="GO:0003725">
    <property type="term" value="F:double-stranded RNA binding"/>
    <property type="evidence" value="ECO:0007669"/>
    <property type="project" value="UniProtKB-UniRule"/>
</dbReference>
<dbReference type="InterPro" id="IPR050156">
    <property type="entry name" value="TC-AMP_synthase_SUA5"/>
</dbReference>
<dbReference type="GO" id="GO:0000049">
    <property type="term" value="F:tRNA binding"/>
    <property type="evidence" value="ECO:0007669"/>
    <property type="project" value="TreeGrafter"/>
</dbReference>